<evidence type="ECO:0000256" key="1">
    <source>
        <dbReference type="SAM" id="MobiDB-lite"/>
    </source>
</evidence>
<sequence>MVEVEVNVETCIEKDLKMNNLSIPDFEKNDSDVSEEDEDRGRTEQNLFFSNTKDITYIRGKTISHERYPLKNALKHLQII</sequence>
<proteinExistence type="predicted"/>
<accession>A0A9J6CL17</accession>
<gene>
    <name evidence="2" type="ORF">PVAND_011712</name>
</gene>
<organism evidence="2 3">
    <name type="scientific">Polypedilum vanderplanki</name>
    <name type="common">Sleeping chironomid midge</name>
    <dbReference type="NCBI Taxonomy" id="319348"/>
    <lineage>
        <taxon>Eukaryota</taxon>
        <taxon>Metazoa</taxon>
        <taxon>Ecdysozoa</taxon>
        <taxon>Arthropoda</taxon>
        <taxon>Hexapoda</taxon>
        <taxon>Insecta</taxon>
        <taxon>Pterygota</taxon>
        <taxon>Neoptera</taxon>
        <taxon>Endopterygota</taxon>
        <taxon>Diptera</taxon>
        <taxon>Nematocera</taxon>
        <taxon>Chironomoidea</taxon>
        <taxon>Chironomidae</taxon>
        <taxon>Chironominae</taxon>
        <taxon>Polypedilum</taxon>
        <taxon>Polypedilum</taxon>
    </lineage>
</organism>
<keyword evidence="3" id="KW-1185">Reference proteome</keyword>
<feature type="region of interest" description="Disordered" evidence="1">
    <location>
        <begin position="23"/>
        <end position="42"/>
    </location>
</feature>
<protein>
    <submittedName>
        <fullName evidence="2">Uncharacterized protein</fullName>
    </submittedName>
</protein>
<name>A0A9J6CL17_POLVA</name>
<dbReference type="Proteomes" id="UP001107558">
    <property type="component" value="Chromosome 1"/>
</dbReference>
<dbReference type="AlphaFoldDB" id="A0A9J6CL17"/>
<dbReference type="EMBL" id="JADBJN010000001">
    <property type="protein sequence ID" value="KAG5682355.1"/>
    <property type="molecule type" value="Genomic_DNA"/>
</dbReference>
<comment type="caution">
    <text evidence="2">The sequence shown here is derived from an EMBL/GenBank/DDBJ whole genome shotgun (WGS) entry which is preliminary data.</text>
</comment>
<evidence type="ECO:0000313" key="3">
    <source>
        <dbReference type="Proteomes" id="UP001107558"/>
    </source>
</evidence>
<evidence type="ECO:0000313" key="2">
    <source>
        <dbReference type="EMBL" id="KAG5682355.1"/>
    </source>
</evidence>
<reference evidence="2" key="1">
    <citation type="submission" date="2021-03" db="EMBL/GenBank/DDBJ databases">
        <title>Chromosome level genome of the anhydrobiotic midge Polypedilum vanderplanki.</title>
        <authorList>
            <person name="Yoshida Y."/>
            <person name="Kikawada T."/>
            <person name="Gusev O."/>
        </authorList>
    </citation>
    <scope>NUCLEOTIDE SEQUENCE</scope>
    <source>
        <strain evidence="2">NIAS01</strain>
        <tissue evidence="2">Whole body or cell culture</tissue>
    </source>
</reference>